<dbReference type="Pfam" id="PF08486">
    <property type="entry name" value="SpoIID"/>
    <property type="match status" value="1"/>
</dbReference>
<dbReference type="GO" id="GO:0030288">
    <property type="term" value="C:outer membrane-bounded periplasmic space"/>
    <property type="evidence" value="ECO:0007669"/>
    <property type="project" value="TreeGrafter"/>
</dbReference>
<proteinExistence type="predicted"/>
<dbReference type="GO" id="GO:0030435">
    <property type="term" value="P:sporulation resulting in formation of a cellular spore"/>
    <property type="evidence" value="ECO:0007669"/>
    <property type="project" value="InterPro"/>
</dbReference>
<evidence type="ECO:0000313" key="3">
    <source>
        <dbReference type="EMBL" id="CUN57152.1"/>
    </source>
</evidence>
<dbReference type="Proteomes" id="UP000095651">
    <property type="component" value="Unassembled WGS sequence"/>
</dbReference>
<dbReference type="PANTHER" id="PTHR30032:SF4">
    <property type="entry name" value="AMIDASE ENHANCER"/>
    <property type="match status" value="1"/>
</dbReference>
<dbReference type="EMBL" id="CYZE01000001">
    <property type="protein sequence ID" value="CUN57152.1"/>
    <property type="molecule type" value="Genomic_DNA"/>
</dbReference>
<dbReference type="InterPro" id="IPR051922">
    <property type="entry name" value="Bact_Sporulation_Assoc"/>
</dbReference>
<dbReference type="InterPro" id="IPR013693">
    <property type="entry name" value="SpoIID/LytB_N"/>
</dbReference>
<accession>A0A173XYN6</accession>
<dbReference type="PANTHER" id="PTHR30032">
    <property type="entry name" value="N-ACETYLMURAMOYL-L-ALANINE AMIDASE-RELATED"/>
    <property type="match status" value="1"/>
</dbReference>
<keyword evidence="1" id="KW-0812">Transmembrane</keyword>
<dbReference type="NCBIfam" id="TIGR02669">
    <property type="entry name" value="SpoIID_LytB"/>
    <property type="match status" value="1"/>
</dbReference>
<feature type="transmembrane region" description="Helical" evidence="1">
    <location>
        <begin position="7"/>
        <end position="26"/>
    </location>
</feature>
<dbReference type="InterPro" id="IPR013486">
    <property type="entry name" value="SpoIID/LytB"/>
</dbReference>
<evidence type="ECO:0000256" key="1">
    <source>
        <dbReference type="SAM" id="Phobius"/>
    </source>
</evidence>
<evidence type="ECO:0000313" key="4">
    <source>
        <dbReference type="Proteomes" id="UP000095651"/>
    </source>
</evidence>
<protein>
    <submittedName>
        <fullName evidence="3">SpoIID/LytB domain-containing protein</fullName>
    </submittedName>
</protein>
<evidence type="ECO:0000259" key="2">
    <source>
        <dbReference type="Pfam" id="PF08486"/>
    </source>
</evidence>
<dbReference type="RefSeq" id="WP_055652924.1">
    <property type="nucleotide sequence ID" value="NZ_CABIXC010000001.1"/>
</dbReference>
<gene>
    <name evidence="3" type="ORF">ERS852407_00593</name>
</gene>
<name>A0A173XYN6_9FIRM</name>
<keyword evidence="1" id="KW-1133">Transmembrane helix</keyword>
<dbReference type="AlphaFoldDB" id="A0A173XYN6"/>
<reference evidence="3 4" key="1">
    <citation type="submission" date="2015-09" db="EMBL/GenBank/DDBJ databases">
        <authorList>
            <consortium name="Pathogen Informatics"/>
        </authorList>
    </citation>
    <scope>NUCLEOTIDE SEQUENCE [LARGE SCALE GENOMIC DNA]</scope>
    <source>
        <strain evidence="3 4">2789STDY5608850</strain>
    </source>
</reference>
<feature type="domain" description="Sporulation stage II protein D amidase enhancer LytB N-terminal" evidence="2">
    <location>
        <begin position="447"/>
        <end position="537"/>
    </location>
</feature>
<keyword evidence="1" id="KW-0472">Membrane</keyword>
<sequence length="759" mass="84886">MNKRKFIAFAAGIPLLVLILIIIILVSETKPGGISRAAAYKSAALLLTDAESCEQLLKEQGQNYFSEKDRNNWYAKYLNYLYVNGYLSPDTTPSDPEYVQGYLTYREAEELAEALVPGQGEAAHVGKKKQGKTYPSDNWWFIYDSLRKELDQEGRIKEVDVLLYGTPMNIRSAPAWTAYTSEGKFRFEGISLDSYIDWELKVLVKDGEMIAVRETVSDSVTYKNVWLTRGEGETFSVHLGTIERTFPMEASLGQPEEFADNLADLSLKNGKLQKVTLKKKRITGKVLSVKDDSIEIEGYGKIKLDKDFKVYKLYGQFEEQSISDILVGYDIQEFVVAHGKLCAALTMREFDAKTIRVMIMNTNFQSVFHPSVTLSAESGLNIAYGEESVQIPAKAEVIIDPSDERLKDGRIVVTPVDAGDTISVNSIRRSLGTPSYSGSIEIRKETEGITLINELYLEDYLTRVVPSEMPDSYEMEALKAQAVCARTYAYRQIQSNTYSQYGAHVDDSTRFQVYNNLKTSDKTEQAVRETYGKLLFYQDAPIEAFYFSTSCGHTTDGSIWGSDPAKYPYLDGCLLETDRSVLNLSTNAAFEAFIKDKEYPSYDSSFPMYRWETTVTNRQLEEEITAVGTILNISVTERGVGGIVKKVRVEGSDGIMTINGEGQVRAKLGNPYMKITKNDGNVMKDIESLPSAYIAIENEGVDDNNITTFHIYGGGYGHGVGMSQNGAQAMAAEGKTYEEILRFFYNGVEIREAEKETAG</sequence>
<organism evidence="3 4">
    <name type="scientific">Hungatella hathewayi</name>
    <dbReference type="NCBI Taxonomy" id="154046"/>
    <lineage>
        <taxon>Bacteria</taxon>
        <taxon>Bacillati</taxon>
        <taxon>Bacillota</taxon>
        <taxon>Clostridia</taxon>
        <taxon>Lachnospirales</taxon>
        <taxon>Lachnospiraceae</taxon>
        <taxon>Hungatella</taxon>
    </lineage>
</organism>